<keyword evidence="2" id="KW-1185">Reference proteome</keyword>
<protein>
    <recommendedName>
        <fullName evidence="3">Secreted protein</fullName>
    </recommendedName>
</protein>
<evidence type="ECO:0008006" key="3">
    <source>
        <dbReference type="Google" id="ProtNLM"/>
    </source>
</evidence>
<organism evidence="1 2">
    <name type="scientific">Dunaliella salina</name>
    <name type="common">Green alga</name>
    <name type="synonym">Protococcus salinus</name>
    <dbReference type="NCBI Taxonomy" id="3046"/>
    <lineage>
        <taxon>Eukaryota</taxon>
        <taxon>Viridiplantae</taxon>
        <taxon>Chlorophyta</taxon>
        <taxon>core chlorophytes</taxon>
        <taxon>Chlorophyceae</taxon>
        <taxon>CS clade</taxon>
        <taxon>Chlamydomonadales</taxon>
        <taxon>Dunaliellaceae</taxon>
        <taxon>Dunaliella</taxon>
    </lineage>
</organism>
<evidence type="ECO:0000313" key="1">
    <source>
        <dbReference type="EMBL" id="KAF5836873.1"/>
    </source>
</evidence>
<proteinExistence type="predicted"/>
<gene>
    <name evidence="1" type="ORF">DUNSADRAFT_5312</name>
</gene>
<dbReference type="EMBL" id="MU069639">
    <property type="protein sequence ID" value="KAF5836873.1"/>
    <property type="molecule type" value="Genomic_DNA"/>
</dbReference>
<evidence type="ECO:0000313" key="2">
    <source>
        <dbReference type="Proteomes" id="UP000815325"/>
    </source>
</evidence>
<accession>A0ABQ7GQP9</accession>
<reference evidence="1" key="1">
    <citation type="submission" date="2017-08" db="EMBL/GenBank/DDBJ databases">
        <authorList>
            <person name="Polle J.E."/>
            <person name="Barry K."/>
            <person name="Cushman J."/>
            <person name="Schmutz J."/>
            <person name="Tran D."/>
            <person name="Hathwaick L.T."/>
            <person name="Yim W.C."/>
            <person name="Jenkins J."/>
            <person name="Mckie-Krisberg Z.M."/>
            <person name="Prochnik S."/>
            <person name="Lindquist E."/>
            <person name="Dockter R.B."/>
            <person name="Adam C."/>
            <person name="Molina H."/>
            <person name="Bunkerborg J."/>
            <person name="Jin E."/>
            <person name="Buchheim M."/>
            <person name="Magnuson J."/>
        </authorList>
    </citation>
    <scope>NUCLEOTIDE SEQUENCE</scope>
    <source>
        <strain evidence="1">CCAP 19/18</strain>
    </source>
</reference>
<comment type="caution">
    <text evidence="1">The sequence shown here is derived from an EMBL/GenBank/DDBJ whole genome shotgun (WGS) entry which is preliminary data.</text>
</comment>
<sequence>MLHAAGLGVPGRSFQFLSLYTCMLTSWKWGWLLGHACVAHSTFAVVGSEQIVLLRRPPHSCFSNLFFTDLLI</sequence>
<name>A0ABQ7GQP9_DUNSA</name>
<dbReference type="Proteomes" id="UP000815325">
    <property type="component" value="Unassembled WGS sequence"/>
</dbReference>